<dbReference type="EMBL" id="CP007174">
    <property type="protein sequence ID" value="AIF83192.1"/>
    <property type="molecule type" value="Genomic_DNA"/>
</dbReference>
<dbReference type="GeneID" id="41596933"/>
<proteinExistence type="predicted"/>
<accession>A0A075MQQ3</accession>
<name>A0A075MQQ3_9ARCH</name>
<dbReference type="RefSeq" id="WP_148700002.1">
    <property type="nucleotide sequence ID" value="NZ_CP007174.1"/>
</dbReference>
<dbReference type="STRING" id="1459636.NTE_01119"/>
<sequence>MDQIFIEPNQELIEIAKDVCAEEAIDFDSLDARQVRGLIYYWCSSCNRIYPLTNLVVSKRKNICEHCKEKVKIYSNSNKYGKLRRRIFNKILDMRKKRSTAEYASVPYDTRRIIFLPEKTGRL</sequence>
<gene>
    <name evidence="1" type="ORF">NTE_01119</name>
</gene>
<dbReference type="KEGG" id="nev:NTE_01119"/>
<evidence type="ECO:0000313" key="2">
    <source>
        <dbReference type="Proteomes" id="UP000028194"/>
    </source>
</evidence>
<reference evidence="1 2" key="1">
    <citation type="journal article" date="2014" name="PLoS ONE">
        <title>Genome Sequence of Candidatus Nitrososphaera evergladensis from Group I.1b Enriched from Everglades Soil Reveals Novel Genomic Features of the Ammonia-Oxidizing Archaea.</title>
        <authorList>
            <person name="Zhalnina K.V."/>
            <person name="Dias R."/>
            <person name="Leonard M.T."/>
            <person name="Dorr de Quadros P."/>
            <person name="Camargo F.A."/>
            <person name="Drew J.C."/>
            <person name="Farmerie W.G."/>
            <person name="Daroub S.H."/>
            <person name="Triplett E.W."/>
        </authorList>
    </citation>
    <scope>NUCLEOTIDE SEQUENCE [LARGE SCALE GENOMIC DNA]</scope>
    <source>
        <strain evidence="1 2">SR1</strain>
    </source>
</reference>
<dbReference type="OrthoDB" id="377351at2157"/>
<dbReference type="Proteomes" id="UP000028194">
    <property type="component" value="Chromosome"/>
</dbReference>
<organism evidence="1 2">
    <name type="scientific">Candidatus Nitrososphaera evergladensis SR1</name>
    <dbReference type="NCBI Taxonomy" id="1459636"/>
    <lineage>
        <taxon>Archaea</taxon>
        <taxon>Nitrososphaerota</taxon>
        <taxon>Nitrososphaeria</taxon>
        <taxon>Nitrososphaerales</taxon>
        <taxon>Nitrososphaeraceae</taxon>
        <taxon>Nitrososphaera</taxon>
    </lineage>
</organism>
<dbReference type="HOGENOM" id="CLU_2010004_0_0_2"/>
<protein>
    <submittedName>
        <fullName evidence="1">Uncharacterized protein</fullName>
    </submittedName>
</protein>
<keyword evidence="2" id="KW-1185">Reference proteome</keyword>
<evidence type="ECO:0000313" key="1">
    <source>
        <dbReference type="EMBL" id="AIF83192.1"/>
    </source>
</evidence>
<dbReference type="AlphaFoldDB" id="A0A075MQQ3"/>